<dbReference type="SUPFAM" id="SSF53335">
    <property type="entry name" value="S-adenosyl-L-methionine-dependent methyltransferases"/>
    <property type="match status" value="1"/>
</dbReference>
<dbReference type="OrthoDB" id="10250660at2759"/>
<evidence type="ECO:0000256" key="6">
    <source>
        <dbReference type="ARBA" id="ARBA00047278"/>
    </source>
</evidence>
<dbReference type="GO" id="GO:0003723">
    <property type="term" value="F:RNA binding"/>
    <property type="evidence" value="ECO:0007669"/>
    <property type="project" value="UniProtKB-UniRule"/>
</dbReference>
<dbReference type="CDD" id="cd02440">
    <property type="entry name" value="AdoMet_MTases"/>
    <property type="match status" value="1"/>
</dbReference>
<dbReference type="Gene3D" id="3.40.50.150">
    <property type="entry name" value="Vaccinia Virus protein VP39"/>
    <property type="match status" value="1"/>
</dbReference>
<comment type="catalytic activity">
    <reaction evidence="6">
        <text>uridine(54) in tRNA + S-adenosyl-L-methionine = 5-methyluridine(54) in tRNA + S-adenosyl-L-homocysteine + H(+)</text>
        <dbReference type="Rhea" id="RHEA:42712"/>
        <dbReference type="Rhea" id="RHEA-COMP:10167"/>
        <dbReference type="Rhea" id="RHEA-COMP:10193"/>
        <dbReference type="ChEBI" id="CHEBI:15378"/>
        <dbReference type="ChEBI" id="CHEBI:57856"/>
        <dbReference type="ChEBI" id="CHEBI:59789"/>
        <dbReference type="ChEBI" id="CHEBI:65315"/>
        <dbReference type="ChEBI" id="CHEBI:74447"/>
        <dbReference type="EC" id="2.1.1.35"/>
    </reaction>
    <physiologicalReaction direction="left-to-right" evidence="6">
        <dbReference type="Rhea" id="RHEA:42713"/>
    </physiologicalReaction>
</comment>
<dbReference type="Proteomes" id="UP000198287">
    <property type="component" value="Unassembled WGS sequence"/>
</dbReference>
<evidence type="ECO:0000256" key="2">
    <source>
        <dbReference type="ARBA" id="ARBA00022679"/>
    </source>
</evidence>
<evidence type="ECO:0000256" key="10">
    <source>
        <dbReference type="SAM" id="MobiDB-lite"/>
    </source>
</evidence>
<feature type="active site" evidence="9">
    <location>
        <position position="673"/>
    </location>
</feature>
<feature type="active site" description="Nucleophile" evidence="8">
    <location>
        <position position="673"/>
    </location>
</feature>
<dbReference type="PROSITE" id="PS50102">
    <property type="entry name" value="RRM"/>
    <property type="match status" value="1"/>
</dbReference>
<evidence type="ECO:0000256" key="3">
    <source>
        <dbReference type="ARBA" id="ARBA00022691"/>
    </source>
</evidence>
<dbReference type="InterPro" id="IPR029063">
    <property type="entry name" value="SAM-dependent_MTases_sf"/>
</dbReference>
<dbReference type="Pfam" id="PF05958">
    <property type="entry name" value="tRNA_U5-meth_tr"/>
    <property type="match status" value="1"/>
</dbReference>
<evidence type="ECO:0000256" key="7">
    <source>
        <dbReference type="PROSITE-ProRule" id="PRU00176"/>
    </source>
</evidence>
<name>A0A226E2D3_FOLCA</name>
<proteinExistence type="inferred from homology"/>
<dbReference type="AlphaFoldDB" id="A0A226E2D3"/>
<dbReference type="EMBL" id="LNIX01000007">
    <property type="protein sequence ID" value="OXA51589.1"/>
    <property type="molecule type" value="Genomic_DNA"/>
</dbReference>
<dbReference type="SUPFAM" id="SSF54928">
    <property type="entry name" value="RNA-binding domain, RBD"/>
    <property type="match status" value="1"/>
</dbReference>
<dbReference type="InterPro" id="IPR010280">
    <property type="entry name" value="U5_MeTrfase_fam"/>
</dbReference>
<keyword evidence="13" id="KW-1185">Reference proteome</keyword>
<keyword evidence="1 8" id="KW-0489">Methyltransferase</keyword>
<dbReference type="Gene3D" id="3.30.70.330">
    <property type="match status" value="1"/>
</dbReference>
<keyword evidence="3 8" id="KW-0949">S-adenosyl-L-methionine</keyword>
<evidence type="ECO:0000256" key="4">
    <source>
        <dbReference type="ARBA" id="ARBA00022884"/>
    </source>
</evidence>
<dbReference type="STRING" id="158441.A0A226E2D3"/>
<dbReference type="InterPro" id="IPR045850">
    <property type="entry name" value="TRM2_met"/>
</dbReference>
<evidence type="ECO:0000256" key="5">
    <source>
        <dbReference type="ARBA" id="ARBA00033763"/>
    </source>
</evidence>
<accession>A0A226E2D3</accession>
<dbReference type="PANTHER" id="PTHR45904:SF2">
    <property type="entry name" value="TRNA (URACIL-5-)-METHYLTRANSFERASE HOMOLOG A"/>
    <property type="match status" value="1"/>
</dbReference>
<evidence type="ECO:0000313" key="13">
    <source>
        <dbReference type="Proteomes" id="UP000198287"/>
    </source>
</evidence>
<dbReference type="Gene3D" id="2.40.50.1070">
    <property type="match status" value="1"/>
</dbReference>
<dbReference type="PROSITE" id="PS01230">
    <property type="entry name" value="TRMA_1"/>
    <property type="match status" value="1"/>
</dbReference>
<comment type="similarity">
    <text evidence="8">Belongs to the class I-like SAM-binding methyltransferase superfamily. RNA M5U methyltransferase family.</text>
</comment>
<organism evidence="12 13">
    <name type="scientific">Folsomia candida</name>
    <name type="common">Springtail</name>
    <dbReference type="NCBI Taxonomy" id="158441"/>
    <lineage>
        <taxon>Eukaryota</taxon>
        <taxon>Metazoa</taxon>
        <taxon>Ecdysozoa</taxon>
        <taxon>Arthropoda</taxon>
        <taxon>Hexapoda</taxon>
        <taxon>Collembola</taxon>
        <taxon>Entomobryomorpha</taxon>
        <taxon>Isotomoidea</taxon>
        <taxon>Isotomidae</taxon>
        <taxon>Proisotominae</taxon>
        <taxon>Folsomia</taxon>
    </lineage>
</organism>
<feature type="binding site" evidence="8">
    <location>
        <position position="545"/>
    </location>
    <ligand>
        <name>S-adenosyl-L-methionine</name>
        <dbReference type="ChEBI" id="CHEBI:59789"/>
    </ligand>
</feature>
<gene>
    <name evidence="12" type="ORF">Fcan01_13069</name>
</gene>
<dbReference type="OMA" id="PRKWHAD"/>
<comment type="caution">
    <text evidence="8">Lacks conserved residue(s) required for the propagation of feature annotation.</text>
</comment>
<comment type="caution">
    <text evidence="12">The sequence shown here is derived from an EMBL/GenBank/DDBJ whole genome shotgun (WGS) entry which is preliminary data.</text>
</comment>
<feature type="region of interest" description="Disordered" evidence="10">
    <location>
        <begin position="162"/>
        <end position="185"/>
    </location>
</feature>
<dbReference type="GO" id="GO:0030697">
    <property type="term" value="F:tRNA (uracil(54)-C5)-methyltransferase activity, S-adenosyl methionine-dependent"/>
    <property type="evidence" value="ECO:0007669"/>
    <property type="project" value="UniProtKB-EC"/>
</dbReference>
<feature type="domain" description="RRM" evidence="11">
    <location>
        <begin position="202"/>
        <end position="277"/>
    </location>
</feature>
<evidence type="ECO:0000256" key="1">
    <source>
        <dbReference type="ARBA" id="ARBA00022603"/>
    </source>
</evidence>
<dbReference type="InterPro" id="IPR030390">
    <property type="entry name" value="MeTrfase_TrmA_AS"/>
</dbReference>
<keyword evidence="2 8" id="KW-0808">Transferase</keyword>
<dbReference type="GO" id="GO:0032259">
    <property type="term" value="P:methylation"/>
    <property type="evidence" value="ECO:0007669"/>
    <property type="project" value="UniProtKB-KW"/>
</dbReference>
<dbReference type="InterPro" id="IPR000504">
    <property type="entry name" value="RRM_dom"/>
</dbReference>
<feature type="binding site" evidence="8">
    <location>
        <position position="645"/>
    </location>
    <ligand>
        <name>S-adenosyl-L-methionine</name>
        <dbReference type="ChEBI" id="CHEBI:59789"/>
    </ligand>
</feature>
<keyword evidence="4 7" id="KW-0694">RNA-binding</keyword>
<evidence type="ECO:0000313" key="12">
    <source>
        <dbReference type="EMBL" id="OXA51589.1"/>
    </source>
</evidence>
<dbReference type="GO" id="GO:0006396">
    <property type="term" value="P:RNA processing"/>
    <property type="evidence" value="ECO:0007669"/>
    <property type="project" value="InterPro"/>
</dbReference>
<evidence type="ECO:0000259" key="11">
    <source>
        <dbReference type="PROSITE" id="PS50102"/>
    </source>
</evidence>
<evidence type="ECO:0000256" key="9">
    <source>
        <dbReference type="PROSITE-ProRule" id="PRU10015"/>
    </source>
</evidence>
<dbReference type="InterPro" id="IPR035979">
    <property type="entry name" value="RBD_domain_sf"/>
</dbReference>
<dbReference type="PANTHER" id="PTHR45904">
    <property type="entry name" value="TRNA (URACIL-5-)-METHYLTRANSFERASE"/>
    <property type="match status" value="1"/>
</dbReference>
<dbReference type="EC" id="2.1.1.35" evidence="5"/>
<evidence type="ECO:0000256" key="8">
    <source>
        <dbReference type="PROSITE-ProRule" id="PRU01024"/>
    </source>
</evidence>
<dbReference type="PROSITE" id="PS51687">
    <property type="entry name" value="SAM_MT_RNA_M5U"/>
    <property type="match status" value="1"/>
</dbReference>
<sequence length="729" mass="82199">MANIRVVLVLPILSVILASIGLVNGYGFRYRYNPVTQDTQLWTHLPGMQDPTVYDNNHLVQGPPTAYENPGLFKFYGVNGRLRWKCKIGAFYSEFFQKCVWQPGHYFAKTAWLAPNFKYKFDVFMANVSPSVGVVGLITDGDKVVNEEEELLKMAETESLVGVQEDDTPTTDKPPEGGDGVPEEEKNPYAYLDREEFSSEKYKIEVKGLPKIFGFKEIKKLLSNKLNLNPHKIKTGKSGASYMFVSFKTEEDKLKALEVLNGYKWKNRFLTAGVAKAVEDPLVAKRKRTFEHVDEGVSGFRQEDAESIEDRIQRVTIPWSTVPYAEQLQRKMASTDTIVCSMTSKFIEANFKLRDKYKESKRICPVDEIKPSPVTENYRNKCEFSIGYHPQTNEKMVGFRVSSYKAGSVAIGPISHLIHLPKNMVKVALAFQDYIRGSSLKPFDPENHEGCWKNLTVRTSTNGQVLIILLISAKELKPEEFLEMKNSLIQTFSNNDPQIASCFLKTTETHGQQQKNVPTKLFGDDYITENLLGLKFRISSEAFFQINVPATEVLYTTIGGLLESNPDTTVLDVCCGTGTIGLSIASKCGQVLGLEMIESAVKDARENARLNELADKCQFFAGKAEDTIDAVIGKAQFKNIVAIVDPPRSGLHQRVILLLRKCEKIKHLIYVSCDPKLAMQNFVDLSRPVSKRYVGAPFFPKQIIPVDMFPHCPQTELVIFFERKEMSDL</sequence>
<feature type="binding site" evidence="8">
    <location>
        <position position="595"/>
    </location>
    <ligand>
        <name>S-adenosyl-L-methionine</name>
        <dbReference type="ChEBI" id="CHEBI:59789"/>
    </ligand>
</feature>
<reference evidence="12 13" key="1">
    <citation type="submission" date="2015-12" db="EMBL/GenBank/DDBJ databases">
        <title>The genome of Folsomia candida.</title>
        <authorList>
            <person name="Faddeeva A."/>
            <person name="Derks M.F."/>
            <person name="Anvar Y."/>
            <person name="Smit S."/>
            <person name="Van Straalen N."/>
            <person name="Roelofs D."/>
        </authorList>
    </citation>
    <scope>NUCLEOTIDE SEQUENCE [LARGE SCALE GENOMIC DNA]</scope>
    <source>
        <strain evidence="12 13">VU population</strain>
        <tissue evidence="12">Whole body</tissue>
    </source>
</reference>
<protein>
    <recommendedName>
        <fullName evidence="5">tRNA (uracil(54)-C(5))-methyltransferase</fullName>
        <ecNumber evidence="5">2.1.1.35</ecNumber>
    </recommendedName>
</protein>
<dbReference type="InterPro" id="IPR012677">
    <property type="entry name" value="Nucleotide-bd_a/b_plait_sf"/>
</dbReference>